<dbReference type="EMBL" id="ML119791">
    <property type="protein sequence ID" value="RPA74405.1"/>
    <property type="molecule type" value="Genomic_DNA"/>
</dbReference>
<keyword evidence="2" id="KW-0732">Signal</keyword>
<dbReference type="Proteomes" id="UP000275078">
    <property type="component" value="Unassembled WGS sequence"/>
</dbReference>
<keyword evidence="1" id="KW-0472">Membrane</keyword>
<keyword evidence="1" id="KW-1133">Transmembrane helix</keyword>
<sequence>MVDTTRFASSPAIAAVFTLLFLMGAVNGAAIPKPCHHNQPSLSPTVFPPWLLSLTDSSNLNKVLRRRGLNNSQKTAIIAVVCSVVGIMVLVAGIFYAKKVVHERQERMFRQRDEDARRIKEQMKARKASRVSEASDGTVVEGKVVQPVETV</sequence>
<protein>
    <submittedName>
        <fullName evidence="3">Uncharacterized protein</fullName>
    </submittedName>
</protein>
<organism evidence="3 4">
    <name type="scientific">Ascobolus immersus RN42</name>
    <dbReference type="NCBI Taxonomy" id="1160509"/>
    <lineage>
        <taxon>Eukaryota</taxon>
        <taxon>Fungi</taxon>
        <taxon>Dikarya</taxon>
        <taxon>Ascomycota</taxon>
        <taxon>Pezizomycotina</taxon>
        <taxon>Pezizomycetes</taxon>
        <taxon>Pezizales</taxon>
        <taxon>Ascobolaceae</taxon>
        <taxon>Ascobolus</taxon>
    </lineage>
</organism>
<dbReference type="AlphaFoldDB" id="A0A3N4HKM6"/>
<evidence type="ECO:0000313" key="4">
    <source>
        <dbReference type="Proteomes" id="UP000275078"/>
    </source>
</evidence>
<gene>
    <name evidence="3" type="ORF">BJ508DRAFT_312914</name>
</gene>
<evidence type="ECO:0000256" key="2">
    <source>
        <dbReference type="SAM" id="SignalP"/>
    </source>
</evidence>
<evidence type="ECO:0000256" key="1">
    <source>
        <dbReference type="SAM" id="Phobius"/>
    </source>
</evidence>
<evidence type="ECO:0000313" key="3">
    <source>
        <dbReference type="EMBL" id="RPA74405.1"/>
    </source>
</evidence>
<proteinExistence type="predicted"/>
<name>A0A3N4HKM6_ASCIM</name>
<keyword evidence="4" id="KW-1185">Reference proteome</keyword>
<keyword evidence="1" id="KW-0812">Transmembrane</keyword>
<accession>A0A3N4HKM6</accession>
<feature type="transmembrane region" description="Helical" evidence="1">
    <location>
        <begin position="76"/>
        <end position="97"/>
    </location>
</feature>
<feature type="chain" id="PRO_5018066976" evidence="2">
    <location>
        <begin position="29"/>
        <end position="151"/>
    </location>
</feature>
<reference evidence="3 4" key="1">
    <citation type="journal article" date="2018" name="Nat. Ecol. Evol.">
        <title>Pezizomycetes genomes reveal the molecular basis of ectomycorrhizal truffle lifestyle.</title>
        <authorList>
            <person name="Murat C."/>
            <person name="Payen T."/>
            <person name="Noel B."/>
            <person name="Kuo A."/>
            <person name="Morin E."/>
            <person name="Chen J."/>
            <person name="Kohler A."/>
            <person name="Krizsan K."/>
            <person name="Balestrini R."/>
            <person name="Da Silva C."/>
            <person name="Montanini B."/>
            <person name="Hainaut M."/>
            <person name="Levati E."/>
            <person name="Barry K.W."/>
            <person name="Belfiori B."/>
            <person name="Cichocki N."/>
            <person name="Clum A."/>
            <person name="Dockter R.B."/>
            <person name="Fauchery L."/>
            <person name="Guy J."/>
            <person name="Iotti M."/>
            <person name="Le Tacon F."/>
            <person name="Lindquist E.A."/>
            <person name="Lipzen A."/>
            <person name="Malagnac F."/>
            <person name="Mello A."/>
            <person name="Molinier V."/>
            <person name="Miyauchi S."/>
            <person name="Poulain J."/>
            <person name="Riccioni C."/>
            <person name="Rubini A."/>
            <person name="Sitrit Y."/>
            <person name="Splivallo R."/>
            <person name="Traeger S."/>
            <person name="Wang M."/>
            <person name="Zifcakova L."/>
            <person name="Wipf D."/>
            <person name="Zambonelli A."/>
            <person name="Paolocci F."/>
            <person name="Nowrousian M."/>
            <person name="Ottonello S."/>
            <person name="Baldrian P."/>
            <person name="Spatafora J.W."/>
            <person name="Henrissat B."/>
            <person name="Nagy L.G."/>
            <person name="Aury J.M."/>
            <person name="Wincker P."/>
            <person name="Grigoriev I.V."/>
            <person name="Bonfante P."/>
            <person name="Martin F.M."/>
        </authorList>
    </citation>
    <scope>NUCLEOTIDE SEQUENCE [LARGE SCALE GENOMIC DNA]</scope>
    <source>
        <strain evidence="3 4">RN42</strain>
    </source>
</reference>
<feature type="signal peptide" evidence="2">
    <location>
        <begin position="1"/>
        <end position="28"/>
    </location>
</feature>